<dbReference type="FunFam" id="1.20.120.310:FF:000001">
    <property type="entry name" value="Sulfhydryl oxidase"/>
    <property type="match status" value="1"/>
</dbReference>
<evidence type="ECO:0000256" key="3">
    <source>
        <dbReference type="ARBA" id="ARBA00006041"/>
    </source>
</evidence>
<evidence type="ECO:0000256" key="13">
    <source>
        <dbReference type="RuleBase" id="RU371123"/>
    </source>
</evidence>
<dbReference type="PROSITE" id="PS51324">
    <property type="entry name" value="ERV_ALR"/>
    <property type="match status" value="1"/>
</dbReference>
<dbReference type="GO" id="GO:0000139">
    <property type="term" value="C:Golgi membrane"/>
    <property type="evidence" value="ECO:0000318"/>
    <property type="project" value="GO_Central"/>
</dbReference>
<comment type="subcellular location">
    <subcellularLocation>
        <location evidence="2">Secreted</location>
    </subcellularLocation>
</comment>
<dbReference type="GO" id="GO:0085029">
    <property type="term" value="P:extracellular matrix assembly"/>
    <property type="evidence" value="ECO:0007669"/>
    <property type="project" value="Ensembl"/>
</dbReference>
<evidence type="ECO:0000259" key="17">
    <source>
        <dbReference type="PROSITE" id="PS51352"/>
    </source>
</evidence>
<dbReference type="InParanoid" id="G1K901"/>
<dbReference type="OrthoDB" id="59470at2759"/>
<dbReference type="PANTHER" id="PTHR22897">
    <property type="entry name" value="QUIESCIN Q6-RELATED SULFHYDRYL OXIDASE"/>
    <property type="match status" value="1"/>
</dbReference>
<dbReference type="GeneID" id="100563795"/>
<dbReference type="AlphaFoldDB" id="G1K901"/>
<evidence type="ECO:0000256" key="4">
    <source>
        <dbReference type="ARBA" id="ARBA00022525"/>
    </source>
</evidence>
<keyword evidence="13" id="KW-1133">Transmembrane helix</keyword>
<feature type="region of interest" description="Disordered" evidence="14">
    <location>
        <begin position="554"/>
        <end position="601"/>
    </location>
</feature>
<feature type="transmembrane region" description="Helical" evidence="13">
    <location>
        <begin position="723"/>
        <end position="740"/>
    </location>
</feature>
<dbReference type="Pfam" id="PF04777">
    <property type="entry name" value="Evr1_Alr"/>
    <property type="match status" value="1"/>
</dbReference>
<comment type="function">
    <text evidence="11">Catalyzes the oxidation of sulfhydryl groups in peptide and protein thiols to disulfides with the reduction of oxygen to hydrogen peroxide. Plays a role in disulfide bond formation in a variety of extracellular proteins. In fibroblasts, required for normal incorporation of laminin into the extracellular matrix, and thereby for normal cell-cell adhesion and cell migration.</text>
</comment>
<dbReference type="FunFam" id="3.40.30.10:FF:000080">
    <property type="entry name" value="Sulfhydryl oxidase"/>
    <property type="match status" value="1"/>
</dbReference>
<comment type="similarity">
    <text evidence="3 13">Belongs to the quiescin-sulfhydryl oxidase (QSOX) family.</text>
</comment>
<dbReference type="Pfam" id="PF18371">
    <property type="entry name" value="FAD_SOX"/>
    <property type="match status" value="1"/>
</dbReference>
<keyword evidence="8 13" id="KW-0560">Oxidoreductase</keyword>
<dbReference type="Ensembl" id="ENSACAT00000000962.4">
    <property type="protein sequence ID" value="ENSACAP00000000934.3"/>
    <property type="gene ID" value="ENSACAG00000000955.4"/>
</dbReference>
<keyword evidence="10" id="KW-0325">Glycoprotein</keyword>
<dbReference type="InterPro" id="IPR013766">
    <property type="entry name" value="Thioredoxin_domain"/>
</dbReference>
<evidence type="ECO:0000256" key="2">
    <source>
        <dbReference type="ARBA" id="ARBA00004613"/>
    </source>
</evidence>
<keyword evidence="7 13" id="KW-0274">FAD</keyword>
<dbReference type="InterPro" id="IPR040986">
    <property type="entry name" value="QSOX_FAD-bd_dom"/>
</dbReference>
<name>G1K901_ANOCA</name>
<evidence type="ECO:0000256" key="7">
    <source>
        <dbReference type="ARBA" id="ARBA00022827"/>
    </source>
</evidence>
<evidence type="ECO:0000256" key="8">
    <source>
        <dbReference type="ARBA" id="ARBA00023002"/>
    </source>
</evidence>
<evidence type="ECO:0000256" key="12">
    <source>
        <dbReference type="ARBA" id="ARBA00048864"/>
    </source>
</evidence>
<dbReference type="GO" id="GO:0070062">
    <property type="term" value="C:extracellular exosome"/>
    <property type="evidence" value="ECO:0007669"/>
    <property type="project" value="Ensembl"/>
</dbReference>
<evidence type="ECO:0000256" key="10">
    <source>
        <dbReference type="ARBA" id="ARBA00023180"/>
    </source>
</evidence>
<reference evidence="18" key="2">
    <citation type="submission" date="2025-08" db="UniProtKB">
        <authorList>
            <consortium name="Ensembl"/>
        </authorList>
    </citation>
    <scope>IDENTIFICATION</scope>
</reference>
<dbReference type="InterPro" id="IPR042568">
    <property type="entry name" value="QSOX_FAD-bd_sf"/>
</dbReference>
<dbReference type="InterPro" id="IPR041269">
    <property type="entry name" value="QSOX_Trx1"/>
</dbReference>
<keyword evidence="13" id="KW-0812">Transmembrane</keyword>
<dbReference type="EC" id="1.8.3.2" evidence="13"/>
<dbReference type="PROSITE" id="PS51352">
    <property type="entry name" value="THIOREDOXIN_2"/>
    <property type="match status" value="1"/>
</dbReference>
<keyword evidence="4" id="KW-0964">Secreted</keyword>
<accession>G1K901</accession>
<sequence>MPRRPALPLVLLALLLAGPRALDAGLYSPLDPLAVLGADSLERRLFNSSSAWVMEFYASWCGHCIRFAPTWKQLARDIRDWRPAVMLGVLDCAERSNRKICTDFGVTGYPTLKFFKAFSKKPEDGLKLRRQGDDIKSLRESIITSLEKHEDMWPPSCPPLEPISAAELHDFFQTNSVTYLALIFEDENSFLGREVTLDMLQFENIAIRRVLQTNEELVKRFNVTSFPSGFLLVNNGSCSSIPVNADFRPFYRSFLQSLPNVFRGNSFRPTVPPTVEPKSTIVPWRVADRKKVYMADLESAILYTLRVEAARFRHLDKERLSVLKQYVNLLVKYFPGRPAVMNYLRNLDLWLKPMTNVSGNEWEEALGNNPELPHARLPENTLWVGCQGSKPEFRGFPCGLWTLFHLLTVQEALLSPYRSSPPEVLPAMRGYIKYFFGCRECAEHFEGMAAESMSRVKNKDGAILWLWSRHNRVNYRLQGAPSDDPKFPKIQWPPQDLCWSCQIIVNGKRMWDERAILRFFKAHFSRGNIYLDFIKPLIRRGRDVEEKDHNVVGKLEEGKEEENGRQVEEEFEEDKKRTEKPESGRVTRKLERSGLTEPHKPSIIKMSTKTKELEEDIVDLDSFSELHYKSKALKMAGQIGSRNRRSKRDVGLVRMENEGQQSFDIDAAWERLRHKSWGGQHLIGAMEEEEEELEKENGVVSKRNQWFHILGVGFSQLDISLCIVLYFLSSMCLLGMYAFFRVHMKYRKGRSGFRVA</sequence>
<dbReference type="GO" id="GO:0016242">
    <property type="term" value="P:negative regulation of macroautophagy"/>
    <property type="evidence" value="ECO:0007669"/>
    <property type="project" value="Ensembl"/>
</dbReference>
<dbReference type="InterPro" id="IPR039798">
    <property type="entry name" value="Sulfhydryl_oxidase"/>
</dbReference>
<feature type="domain" description="Thioredoxin" evidence="17">
    <location>
        <begin position="15"/>
        <end position="148"/>
    </location>
</feature>
<evidence type="ECO:0000259" key="16">
    <source>
        <dbReference type="PROSITE" id="PS51324"/>
    </source>
</evidence>
<dbReference type="InterPro" id="IPR036249">
    <property type="entry name" value="Thioredoxin-like_sf"/>
</dbReference>
<feature type="compositionally biased region" description="Basic and acidic residues" evidence="14">
    <location>
        <begin position="554"/>
        <end position="600"/>
    </location>
</feature>
<evidence type="ECO:0000313" key="18">
    <source>
        <dbReference type="Ensembl" id="ENSACAP00000000934.3"/>
    </source>
</evidence>
<evidence type="ECO:0000256" key="1">
    <source>
        <dbReference type="ARBA" id="ARBA00001974"/>
    </source>
</evidence>
<dbReference type="CTD" id="5768"/>
<keyword evidence="13" id="KW-0472">Membrane</keyword>
<dbReference type="FunFam" id="3.40.30.10:FF:000073">
    <property type="entry name" value="Sulfhydryl oxidase"/>
    <property type="match status" value="1"/>
</dbReference>
<comment type="catalytic activity">
    <reaction evidence="12 13">
        <text>2 R'C(R)SH + O2 = R'C(R)S-S(R)CR' + H2O2</text>
        <dbReference type="Rhea" id="RHEA:17357"/>
        <dbReference type="ChEBI" id="CHEBI:15379"/>
        <dbReference type="ChEBI" id="CHEBI:16240"/>
        <dbReference type="ChEBI" id="CHEBI:16520"/>
        <dbReference type="ChEBI" id="CHEBI:17412"/>
        <dbReference type="EC" id="1.8.3.2"/>
    </reaction>
</comment>
<reference evidence="18" key="3">
    <citation type="submission" date="2025-09" db="UniProtKB">
        <authorList>
            <consortium name="Ensembl"/>
        </authorList>
    </citation>
    <scope>IDENTIFICATION</scope>
</reference>
<organism evidence="18 19">
    <name type="scientific">Anolis carolinensis</name>
    <name type="common">Green anole</name>
    <name type="synonym">American chameleon</name>
    <dbReference type="NCBI Taxonomy" id="28377"/>
    <lineage>
        <taxon>Eukaryota</taxon>
        <taxon>Metazoa</taxon>
        <taxon>Chordata</taxon>
        <taxon>Craniata</taxon>
        <taxon>Vertebrata</taxon>
        <taxon>Euteleostomi</taxon>
        <taxon>Lepidosauria</taxon>
        <taxon>Squamata</taxon>
        <taxon>Bifurcata</taxon>
        <taxon>Unidentata</taxon>
        <taxon>Episquamata</taxon>
        <taxon>Toxicofera</taxon>
        <taxon>Iguania</taxon>
        <taxon>Dactyloidae</taxon>
        <taxon>Anolis</taxon>
    </lineage>
</organism>
<dbReference type="GO" id="GO:0003756">
    <property type="term" value="F:protein disulfide isomerase activity"/>
    <property type="evidence" value="ECO:0000318"/>
    <property type="project" value="GO_Central"/>
</dbReference>
<dbReference type="Gene3D" id="1.20.120.310">
    <property type="entry name" value="ERV/ALR sulfhydryl oxidase domain"/>
    <property type="match status" value="1"/>
</dbReference>
<dbReference type="InterPro" id="IPR017905">
    <property type="entry name" value="ERV/ALR_sulphydryl_oxidase"/>
</dbReference>
<keyword evidence="5 13" id="KW-0285">Flavoprotein</keyword>
<dbReference type="HOGENOM" id="CLU_020182_1_0_1"/>
<dbReference type="SUPFAM" id="SSF52833">
    <property type="entry name" value="Thioredoxin-like"/>
    <property type="match status" value="1"/>
</dbReference>
<gene>
    <name evidence="18" type="primary">QSOX1</name>
</gene>
<dbReference type="Proteomes" id="UP000001646">
    <property type="component" value="Chromosome 4"/>
</dbReference>
<dbReference type="Gene3D" id="1.20.120.1960">
    <property type="entry name" value="QSOX sulfhydryl oxidase domain"/>
    <property type="match status" value="1"/>
</dbReference>
<keyword evidence="19" id="KW-1185">Reference proteome</keyword>
<dbReference type="InterPro" id="IPR036774">
    <property type="entry name" value="ERV/ALR_sulphydryl_oxid_sf"/>
</dbReference>
<keyword evidence="9" id="KW-1015">Disulfide bond</keyword>
<dbReference type="GO" id="GO:0005615">
    <property type="term" value="C:extracellular space"/>
    <property type="evidence" value="ECO:0000318"/>
    <property type="project" value="GO_Central"/>
</dbReference>
<dbReference type="GO" id="GO:0071949">
    <property type="term" value="F:FAD binding"/>
    <property type="evidence" value="ECO:0007669"/>
    <property type="project" value="Ensembl"/>
</dbReference>
<dbReference type="Pfam" id="PF00085">
    <property type="entry name" value="Thioredoxin"/>
    <property type="match status" value="1"/>
</dbReference>
<comment type="cofactor">
    <cofactor evidence="1 13">
        <name>FAD</name>
        <dbReference type="ChEBI" id="CHEBI:57692"/>
    </cofactor>
</comment>
<reference evidence="18 19" key="1">
    <citation type="submission" date="2009-12" db="EMBL/GenBank/DDBJ databases">
        <title>The Genome Sequence of Anolis carolinensis (Green Anole Lizard).</title>
        <authorList>
            <consortium name="The Genome Sequencing Platform"/>
            <person name="Di Palma F."/>
            <person name="Alfoldi J."/>
            <person name="Heiman D."/>
            <person name="Young S."/>
            <person name="Grabherr M."/>
            <person name="Johnson J."/>
            <person name="Lander E.S."/>
            <person name="Lindblad-Toh K."/>
        </authorList>
    </citation>
    <scope>NUCLEOTIDE SEQUENCE [LARGE SCALE GENOMIC DNA]</scope>
    <source>
        <strain evidence="18 19">JBL SC #1</strain>
    </source>
</reference>
<keyword evidence="6 15" id="KW-0732">Signal</keyword>
<dbReference type="Pfam" id="PF18108">
    <property type="entry name" value="QSOX_Trx1"/>
    <property type="match status" value="1"/>
</dbReference>
<dbReference type="GO" id="GO:0006457">
    <property type="term" value="P:protein folding"/>
    <property type="evidence" value="ECO:0000318"/>
    <property type="project" value="GO_Central"/>
</dbReference>
<evidence type="ECO:0000256" key="11">
    <source>
        <dbReference type="ARBA" id="ARBA00045804"/>
    </source>
</evidence>
<evidence type="ECO:0000313" key="19">
    <source>
        <dbReference type="Proteomes" id="UP000001646"/>
    </source>
</evidence>
<dbReference type="KEGG" id="acs:100563795"/>
<dbReference type="GeneTree" id="ENSGT00940000159504"/>
<dbReference type="SUPFAM" id="SSF69000">
    <property type="entry name" value="FAD-dependent thiol oxidase"/>
    <property type="match status" value="1"/>
</dbReference>
<dbReference type="Gene3D" id="3.40.30.10">
    <property type="entry name" value="Glutaredoxin"/>
    <property type="match status" value="2"/>
</dbReference>
<dbReference type="Bgee" id="ENSACAG00000000955">
    <property type="expression patterns" value="Expressed in embryonic post-anal tail and 11 other cell types or tissues"/>
</dbReference>
<feature type="signal peptide" evidence="15">
    <location>
        <begin position="1"/>
        <end position="21"/>
    </location>
</feature>
<dbReference type="GO" id="GO:0016971">
    <property type="term" value="F:flavin-dependent sulfhydryl oxidase activity"/>
    <property type="evidence" value="ECO:0000318"/>
    <property type="project" value="GO_Central"/>
</dbReference>
<proteinExistence type="inferred from homology"/>
<dbReference type="FunCoup" id="G1K901">
    <property type="interactions" value="77"/>
</dbReference>
<evidence type="ECO:0000256" key="6">
    <source>
        <dbReference type="ARBA" id="ARBA00022729"/>
    </source>
</evidence>
<dbReference type="PRINTS" id="PR00421">
    <property type="entry name" value="THIOREDOXIN"/>
</dbReference>
<dbReference type="PANTHER" id="PTHR22897:SF6">
    <property type="entry name" value="SULFHYDRYL OXIDASE 1"/>
    <property type="match status" value="1"/>
</dbReference>
<evidence type="ECO:0000256" key="14">
    <source>
        <dbReference type="SAM" id="MobiDB-lite"/>
    </source>
</evidence>
<dbReference type="CDD" id="cd02992">
    <property type="entry name" value="PDI_a_QSOX"/>
    <property type="match status" value="1"/>
</dbReference>
<dbReference type="FunFam" id="1.20.120.1960:FF:000001">
    <property type="entry name" value="Sulfhydryl oxidase"/>
    <property type="match status" value="1"/>
</dbReference>
<dbReference type="eggNOG" id="KOG1731">
    <property type="taxonomic scope" value="Eukaryota"/>
</dbReference>
<dbReference type="STRING" id="28377.ENSACAP00000000934"/>
<evidence type="ECO:0000256" key="9">
    <source>
        <dbReference type="ARBA" id="ARBA00023157"/>
    </source>
</evidence>
<protein>
    <recommendedName>
        <fullName evidence="13">Sulfhydryl oxidase</fullName>
        <ecNumber evidence="13">1.8.3.2</ecNumber>
    </recommendedName>
</protein>
<evidence type="ECO:0000256" key="15">
    <source>
        <dbReference type="SAM" id="SignalP"/>
    </source>
</evidence>
<feature type="domain" description="ERV/ALR sulfhydryl oxidase" evidence="16">
    <location>
        <begin position="389"/>
        <end position="492"/>
    </location>
</feature>
<dbReference type="RefSeq" id="XP_003219881.1">
    <property type="nucleotide sequence ID" value="XM_003219833.4"/>
</dbReference>
<evidence type="ECO:0000256" key="5">
    <source>
        <dbReference type="ARBA" id="ARBA00022630"/>
    </source>
</evidence>
<feature type="chain" id="PRO_5003413235" description="Sulfhydryl oxidase" evidence="15">
    <location>
        <begin position="22"/>
        <end position="756"/>
    </location>
</feature>